<feature type="binding site" evidence="7">
    <location>
        <position position="136"/>
    </location>
    <ligand>
        <name>Zn(2+)</name>
        <dbReference type="ChEBI" id="CHEBI:29105"/>
    </ligand>
</feature>
<evidence type="ECO:0000256" key="5">
    <source>
        <dbReference type="ARBA" id="ARBA00022723"/>
    </source>
</evidence>
<dbReference type="HAMAP" id="MF_00746">
    <property type="entry name" value="SprT"/>
    <property type="match status" value="1"/>
</dbReference>
<evidence type="ECO:0000313" key="9">
    <source>
        <dbReference type="EMBL" id="GGQ24501.1"/>
    </source>
</evidence>
<reference evidence="10" key="1">
    <citation type="journal article" date="2019" name="Int. J. Syst. Evol. Microbiol.">
        <title>The Global Catalogue of Microorganisms (GCM) 10K type strain sequencing project: providing services to taxonomists for standard genome sequencing and annotation.</title>
        <authorList>
            <consortium name="The Broad Institute Genomics Platform"/>
            <consortium name="The Broad Institute Genome Sequencing Center for Infectious Disease"/>
            <person name="Wu L."/>
            <person name="Ma J."/>
        </authorList>
    </citation>
    <scope>NUCLEOTIDE SEQUENCE [LARGE SCALE GENOMIC DNA]</scope>
    <source>
        <strain evidence="10">JCM 32306</strain>
    </source>
</reference>
<evidence type="ECO:0000313" key="10">
    <source>
        <dbReference type="Proteomes" id="UP000619118"/>
    </source>
</evidence>
<dbReference type="InterPro" id="IPR035240">
    <property type="entry name" value="SprT_Zn_ribbon"/>
</dbReference>
<dbReference type="PANTHER" id="PTHR38773">
    <property type="entry name" value="PROTEIN SPRT"/>
    <property type="match status" value="1"/>
</dbReference>
<evidence type="ECO:0000256" key="3">
    <source>
        <dbReference type="ARBA" id="ARBA00020082"/>
    </source>
</evidence>
<keyword evidence="6 7" id="KW-0862">Zinc</keyword>
<comment type="subcellular location">
    <subcellularLocation>
        <location evidence="1 7">Cytoplasm</location>
    </subcellularLocation>
</comment>
<dbReference type="EMBL" id="BMQX01000018">
    <property type="protein sequence ID" value="GGQ24501.1"/>
    <property type="molecule type" value="Genomic_DNA"/>
</dbReference>
<comment type="similarity">
    <text evidence="2 7">Belongs to the SprT family.</text>
</comment>
<keyword evidence="4 7" id="KW-0963">Cytoplasm</keyword>
<name>A0ABQ2RFT9_9GAMM</name>
<keyword evidence="5 7" id="KW-0479">Metal-binding</keyword>
<feature type="binding site" evidence="7">
    <location>
        <position position="132"/>
    </location>
    <ligand>
        <name>Zn(2+)</name>
        <dbReference type="ChEBI" id="CHEBI:29105"/>
    </ligand>
</feature>
<sequence>MNDSLAAAIKKQLKLRNENMLKNIFNLALRARTTLDKASAPASANMASNQRSADLTANHAKSALQLQILAKVESDYQHAEHHFKRVFPRPIVQFTLRGKSAGTAHLQTNRLRFNPVLLAENPQVFLSEVVPHEISHLLCYQLFGRVKPHGKEWQSIMVSTFKVAPKTTHQLNVQSVNGQQFDYFCGCGNTTLSIRRHNRVIRGQTQYRCRRCKQTLQPI</sequence>
<feature type="active site" evidence="7">
    <location>
        <position position="133"/>
    </location>
</feature>
<keyword evidence="10" id="KW-1185">Reference proteome</keyword>
<dbReference type="Proteomes" id="UP000619118">
    <property type="component" value="Unassembled WGS sequence"/>
</dbReference>
<protein>
    <recommendedName>
        <fullName evidence="3 7">Protein SprT</fullName>
    </recommendedName>
</protein>
<organism evidence="9 10">
    <name type="scientific">Shewanella litoralis</name>
    <dbReference type="NCBI Taxonomy" id="2282700"/>
    <lineage>
        <taxon>Bacteria</taxon>
        <taxon>Pseudomonadati</taxon>
        <taxon>Pseudomonadota</taxon>
        <taxon>Gammaproteobacteria</taxon>
        <taxon>Alteromonadales</taxon>
        <taxon>Shewanellaceae</taxon>
        <taxon>Shewanella</taxon>
    </lineage>
</organism>
<gene>
    <name evidence="7" type="primary">sprT</name>
    <name evidence="9" type="ORF">GCM10009411_25680</name>
</gene>
<evidence type="ECO:0000256" key="6">
    <source>
        <dbReference type="ARBA" id="ARBA00022833"/>
    </source>
</evidence>
<dbReference type="Pfam" id="PF10263">
    <property type="entry name" value="SprT-like"/>
    <property type="match status" value="1"/>
</dbReference>
<evidence type="ECO:0000259" key="8">
    <source>
        <dbReference type="SMART" id="SM00731"/>
    </source>
</evidence>
<dbReference type="InterPro" id="IPR023483">
    <property type="entry name" value="Uncharacterised_SprT"/>
</dbReference>
<dbReference type="PANTHER" id="PTHR38773:SF1">
    <property type="entry name" value="PROTEIN SPRT"/>
    <property type="match status" value="1"/>
</dbReference>
<comment type="cofactor">
    <cofactor evidence="7">
        <name>Zn(2+)</name>
        <dbReference type="ChEBI" id="CHEBI:29105"/>
    </cofactor>
    <text evidence="7">Binds 1 zinc ion.</text>
</comment>
<comment type="caution">
    <text evidence="9">The sequence shown here is derived from an EMBL/GenBank/DDBJ whole genome shotgun (WGS) entry which is preliminary data.</text>
</comment>
<evidence type="ECO:0000256" key="2">
    <source>
        <dbReference type="ARBA" id="ARBA00006591"/>
    </source>
</evidence>
<dbReference type="Pfam" id="PF17283">
    <property type="entry name" value="Zn_ribbon_SprT"/>
    <property type="match status" value="1"/>
</dbReference>
<dbReference type="NCBIfam" id="NF003421">
    <property type="entry name" value="PRK04860.1"/>
    <property type="match status" value="1"/>
</dbReference>
<evidence type="ECO:0000256" key="1">
    <source>
        <dbReference type="ARBA" id="ARBA00004496"/>
    </source>
</evidence>
<dbReference type="SMART" id="SM00731">
    <property type="entry name" value="SprT"/>
    <property type="match status" value="1"/>
</dbReference>
<dbReference type="InterPro" id="IPR006640">
    <property type="entry name" value="SprT-like_domain"/>
</dbReference>
<accession>A0ABQ2RFT9</accession>
<evidence type="ECO:0000256" key="7">
    <source>
        <dbReference type="HAMAP-Rule" id="MF_00746"/>
    </source>
</evidence>
<feature type="domain" description="SprT-like" evidence="8">
    <location>
        <begin position="70"/>
        <end position="219"/>
    </location>
</feature>
<proteinExistence type="inferred from homology"/>
<evidence type="ECO:0000256" key="4">
    <source>
        <dbReference type="ARBA" id="ARBA00022490"/>
    </source>
</evidence>